<protein>
    <submittedName>
        <fullName evidence="2">Uncharacterized protein</fullName>
    </submittedName>
</protein>
<organism evidence="2 3">
    <name type="scientific">Gossypium schwendimanii</name>
    <name type="common">Cotton</name>
    <dbReference type="NCBI Taxonomy" id="34291"/>
    <lineage>
        <taxon>Eukaryota</taxon>
        <taxon>Viridiplantae</taxon>
        <taxon>Streptophyta</taxon>
        <taxon>Embryophyta</taxon>
        <taxon>Tracheophyta</taxon>
        <taxon>Spermatophyta</taxon>
        <taxon>Magnoliopsida</taxon>
        <taxon>eudicotyledons</taxon>
        <taxon>Gunneridae</taxon>
        <taxon>Pentapetalae</taxon>
        <taxon>rosids</taxon>
        <taxon>malvids</taxon>
        <taxon>Malvales</taxon>
        <taxon>Malvaceae</taxon>
        <taxon>Malvoideae</taxon>
        <taxon>Gossypium</taxon>
    </lineage>
</organism>
<name>A0A7J9LYF5_GOSSC</name>
<comment type="caution">
    <text evidence="2">The sequence shown here is derived from an EMBL/GenBank/DDBJ whole genome shotgun (WGS) entry which is preliminary data.</text>
</comment>
<dbReference type="GO" id="GO:0005737">
    <property type="term" value="C:cytoplasm"/>
    <property type="evidence" value="ECO:0007669"/>
    <property type="project" value="TreeGrafter"/>
</dbReference>
<evidence type="ECO:0000256" key="1">
    <source>
        <dbReference type="SAM" id="MobiDB-lite"/>
    </source>
</evidence>
<accession>A0A7J9LYF5</accession>
<dbReference type="Proteomes" id="UP000593576">
    <property type="component" value="Unassembled WGS sequence"/>
</dbReference>
<dbReference type="Gene3D" id="1.10.3970.10">
    <property type="entry name" value="BSD domain"/>
    <property type="match status" value="1"/>
</dbReference>
<dbReference type="AlphaFoldDB" id="A0A7J9LYF5"/>
<dbReference type="InterPro" id="IPR051494">
    <property type="entry name" value="BSD_domain-containing"/>
</dbReference>
<feature type="non-terminal residue" evidence="2">
    <location>
        <position position="1"/>
    </location>
</feature>
<dbReference type="PANTHER" id="PTHR16019:SF5">
    <property type="entry name" value="BSD DOMAIN-CONTAINING PROTEIN 1"/>
    <property type="match status" value="1"/>
</dbReference>
<evidence type="ECO:0000313" key="2">
    <source>
        <dbReference type="EMBL" id="MBA0863855.1"/>
    </source>
</evidence>
<proteinExistence type="predicted"/>
<dbReference type="EMBL" id="JABFAF010000008">
    <property type="protein sequence ID" value="MBA0863855.1"/>
    <property type="molecule type" value="Genomic_DNA"/>
</dbReference>
<keyword evidence="3" id="KW-1185">Reference proteome</keyword>
<dbReference type="OrthoDB" id="73788at2759"/>
<dbReference type="InterPro" id="IPR035925">
    <property type="entry name" value="BSD_dom_sf"/>
</dbReference>
<gene>
    <name evidence="2" type="ORF">Goshw_026726</name>
</gene>
<sequence>MEENGEKSKITQRSLNSKRYSRFDAQVRAIQGDINTYIEEPEDFEDYKKWKSGFGLEEKKEEIERLMEENGEEEEEELSWDVDEDEEEEEVDERNTVPKASLKKQDVDKKEKDETVKDKAEKSDLLEKETVGEKGEKDVLLENKDQVVVEKVNEKNPVEKVKGNVDESSSGNIVTEKVNLEKNEEVCKDDSMAKSVEKVASEAKD</sequence>
<reference evidence="2 3" key="1">
    <citation type="journal article" date="2019" name="Genome Biol. Evol.">
        <title>Insights into the evolution of the New World diploid cottons (Gossypium, subgenus Houzingenia) based on genome sequencing.</title>
        <authorList>
            <person name="Grover C.E."/>
            <person name="Arick M.A. 2nd"/>
            <person name="Thrash A."/>
            <person name="Conover J.L."/>
            <person name="Sanders W.S."/>
            <person name="Peterson D.G."/>
            <person name="Frelichowski J.E."/>
            <person name="Scheffler J.A."/>
            <person name="Scheffler B.E."/>
            <person name="Wendel J.F."/>
        </authorList>
    </citation>
    <scope>NUCLEOTIDE SEQUENCE [LARGE SCALE GENOMIC DNA]</scope>
    <source>
        <strain evidence="2">1</strain>
        <tissue evidence="2">Leaf</tissue>
    </source>
</reference>
<feature type="compositionally biased region" description="Basic and acidic residues" evidence="1">
    <location>
        <begin position="103"/>
        <end position="137"/>
    </location>
</feature>
<feature type="compositionally biased region" description="Acidic residues" evidence="1">
    <location>
        <begin position="69"/>
        <end position="92"/>
    </location>
</feature>
<feature type="region of interest" description="Disordered" evidence="1">
    <location>
        <begin position="61"/>
        <end position="137"/>
    </location>
</feature>
<evidence type="ECO:0000313" key="3">
    <source>
        <dbReference type="Proteomes" id="UP000593576"/>
    </source>
</evidence>
<dbReference type="PANTHER" id="PTHR16019">
    <property type="entry name" value="SYNAPSE-ASSOCIATED PROTEIN"/>
    <property type="match status" value="1"/>
</dbReference>